<organism evidence="5 6">
    <name type="scientific">Pseudomonas mangrovi</name>
    <dbReference type="NCBI Taxonomy" id="2161748"/>
    <lineage>
        <taxon>Bacteria</taxon>
        <taxon>Pseudomonadati</taxon>
        <taxon>Pseudomonadota</taxon>
        <taxon>Gammaproteobacteria</taxon>
        <taxon>Pseudomonadales</taxon>
        <taxon>Pseudomonadaceae</taxon>
        <taxon>Pseudomonas</taxon>
    </lineage>
</organism>
<protein>
    <recommendedName>
        <fullName evidence="4">Polyphosphate kinase-2-related domain-containing protein</fullName>
    </recommendedName>
</protein>
<dbReference type="Gene3D" id="3.40.50.300">
    <property type="entry name" value="P-loop containing nucleotide triphosphate hydrolases"/>
    <property type="match status" value="1"/>
</dbReference>
<dbReference type="OrthoDB" id="9775224at2"/>
<keyword evidence="2" id="KW-0808">Transferase</keyword>
<evidence type="ECO:0000256" key="1">
    <source>
        <dbReference type="ARBA" id="ARBA00009924"/>
    </source>
</evidence>
<dbReference type="InterPro" id="IPR016898">
    <property type="entry name" value="Polyphosphate_phosphotransfera"/>
</dbReference>
<dbReference type="GO" id="GO:0008976">
    <property type="term" value="F:polyphosphate kinase activity"/>
    <property type="evidence" value="ECO:0007669"/>
    <property type="project" value="InterPro"/>
</dbReference>
<gene>
    <name evidence="5" type="ORF">DBO85_05705</name>
</gene>
<proteinExistence type="inferred from homology"/>
<evidence type="ECO:0000256" key="2">
    <source>
        <dbReference type="ARBA" id="ARBA00022679"/>
    </source>
</evidence>
<feature type="domain" description="Polyphosphate kinase-2-related" evidence="4">
    <location>
        <begin position="30"/>
        <end position="250"/>
    </location>
</feature>
<dbReference type="InterPro" id="IPR022488">
    <property type="entry name" value="PPK2-related"/>
</dbReference>
<comment type="similarity">
    <text evidence="1">Belongs to the polyphosphate kinase 2 (PPK2) family. Class I subfamily.</text>
</comment>
<evidence type="ECO:0000313" key="6">
    <source>
        <dbReference type="Proteomes" id="UP000244064"/>
    </source>
</evidence>
<comment type="caution">
    <text evidence="5">The sequence shown here is derived from an EMBL/GenBank/DDBJ whole genome shotgun (WGS) entry which is preliminary data.</text>
</comment>
<dbReference type="Proteomes" id="UP000244064">
    <property type="component" value="Unassembled WGS sequence"/>
</dbReference>
<evidence type="ECO:0000259" key="4">
    <source>
        <dbReference type="Pfam" id="PF03976"/>
    </source>
</evidence>
<keyword evidence="3" id="KW-0418">Kinase</keyword>
<dbReference type="EMBL" id="QASN01000008">
    <property type="protein sequence ID" value="PTU75322.1"/>
    <property type="molecule type" value="Genomic_DNA"/>
</dbReference>
<dbReference type="PANTHER" id="PTHR34383">
    <property type="entry name" value="POLYPHOSPHATE:AMP PHOSPHOTRANSFERASE-RELATED"/>
    <property type="match status" value="1"/>
</dbReference>
<dbReference type="RefSeq" id="WP_108106134.1">
    <property type="nucleotide sequence ID" value="NZ_QASN01000008.1"/>
</dbReference>
<dbReference type="PIRSF" id="PIRSF028756">
    <property type="entry name" value="PPK2_prd"/>
    <property type="match status" value="1"/>
</dbReference>
<reference evidence="5 6" key="1">
    <citation type="submission" date="2018-04" db="EMBL/GenBank/DDBJ databases">
        <title>Pseudomonas sp. nov., isolated from mangrove soil.</title>
        <authorList>
            <person name="Chen C."/>
        </authorList>
    </citation>
    <scope>NUCLEOTIDE SEQUENCE [LARGE SCALE GENOMIC DNA]</scope>
    <source>
        <strain evidence="5 6">TC-11</strain>
    </source>
</reference>
<dbReference type="Pfam" id="PF03976">
    <property type="entry name" value="PPK2"/>
    <property type="match status" value="1"/>
</dbReference>
<dbReference type="InterPro" id="IPR027417">
    <property type="entry name" value="P-loop_NTPase"/>
</dbReference>
<dbReference type="AlphaFoldDB" id="A0A2T5PC75"/>
<dbReference type="SUPFAM" id="SSF52540">
    <property type="entry name" value="P-loop containing nucleoside triphosphate hydrolases"/>
    <property type="match status" value="1"/>
</dbReference>
<dbReference type="PANTHER" id="PTHR34383:SF3">
    <property type="entry name" value="POLYPHOSPHATE:AMP PHOSPHOTRANSFERASE"/>
    <property type="match status" value="1"/>
</dbReference>
<evidence type="ECO:0000256" key="3">
    <source>
        <dbReference type="ARBA" id="ARBA00022777"/>
    </source>
</evidence>
<keyword evidence="6" id="KW-1185">Reference proteome</keyword>
<sequence length="269" mass="30644">MRLPDALLDACLCDPHAPLAADPARLLLADKTAAKAQLAELGPWLNERQRMLRAHHQDALLLVLQGPDCSGKDGVIRRVLGYIDPQGVQISSFQPPDISERSDDFLQRYRQRLPEPGRIGVFNRSYYEALVSDPLDGYCTTADIPARLQAVQAFEAQLPPRRIHLLKCYLQLSADEQRNRLLRRLELPSKRWKLSPADLDAHRRFDELQQHWAQMLGASHAPQSPWYVIPADHRWQRDLILASLLARALEPLVQDWPQTPAPFNAEDLQ</sequence>
<evidence type="ECO:0000313" key="5">
    <source>
        <dbReference type="EMBL" id="PTU75322.1"/>
    </source>
</evidence>
<accession>A0A2T5PC75</accession>
<name>A0A2T5PC75_9PSED</name>